<evidence type="ECO:0000313" key="9">
    <source>
        <dbReference type="EMBL" id="TWE10338.1"/>
    </source>
</evidence>
<keyword evidence="3" id="KW-0378">Hydrolase</keyword>
<dbReference type="PANTHER" id="PTHR43250">
    <property type="entry name" value="EXODEOXYRIBONUCLEASE III"/>
    <property type="match status" value="1"/>
</dbReference>
<dbReference type="Proteomes" id="UP000318297">
    <property type="component" value="Unassembled WGS sequence"/>
</dbReference>
<evidence type="ECO:0000256" key="5">
    <source>
        <dbReference type="PIRSR" id="PIRSR604808-1"/>
    </source>
</evidence>
<dbReference type="InterPro" id="IPR037493">
    <property type="entry name" value="ExoIII-like"/>
</dbReference>
<evidence type="ECO:0000256" key="7">
    <source>
        <dbReference type="PIRSR" id="PIRSR604808-3"/>
    </source>
</evidence>
<organism evidence="9 10">
    <name type="scientific">Rudaeicoccus suwonensis</name>
    <dbReference type="NCBI Taxonomy" id="657409"/>
    <lineage>
        <taxon>Bacteria</taxon>
        <taxon>Bacillati</taxon>
        <taxon>Actinomycetota</taxon>
        <taxon>Actinomycetes</taxon>
        <taxon>Micrococcales</taxon>
        <taxon>Dermacoccaceae</taxon>
        <taxon>Rudaeicoccus</taxon>
    </lineage>
</organism>
<keyword evidence="2 6" id="KW-0479">Metal-binding</keyword>
<dbReference type="Gene3D" id="3.60.10.10">
    <property type="entry name" value="Endonuclease/exonuclease/phosphatase"/>
    <property type="match status" value="1"/>
</dbReference>
<feature type="binding site" evidence="6">
    <location>
        <position position="301"/>
    </location>
    <ligand>
        <name>Mg(2+)</name>
        <dbReference type="ChEBI" id="CHEBI:18420"/>
        <label>1</label>
    </ligand>
</feature>
<feature type="active site" description="Proton donor/acceptor" evidence="5">
    <location>
        <position position="198"/>
    </location>
</feature>
<dbReference type="GO" id="GO:0008311">
    <property type="term" value="F:double-stranded DNA 3'-5' DNA exonuclease activity"/>
    <property type="evidence" value="ECO:0007669"/>
    <property type="project" value="InterPro"/>
</dbReference>
<dbReference type="Pfam" id="PF03372">
    <property type="entry name" value="Exo_endo_phos"/>
    <property type="match status" value="1"/>
</dbReference>
<reference evidence="9 10" key="1">
    <citation type="submission" date="2019-06" db="EMBL/GenBank/DDBJ databases">
        <title>Sequencing the genomes of 1000 actinobacteria strains.</title>
        <authorList>
            <person name="Klenk H.-P."/>
        </authorList>
    </citation>
    <scope>NUCLEOTIDE SEQUENCE [LARGE SCALE GENOMIC DNA]</scope>
    <source>
        <strain evidence="9 10">DSM 19560</strain>
    </source>
</reference>
<dbReference type="InterPro" id="IPR004808">
    <property type="entry name" value="AP_endonuc_1"/>
</dbReference>
<feature type="site" description="Important for catalytic activity" evidence="7">
    <location>
        <position position="271"/>
    </location>
</feature>
<feature type="binding site" evidence="6">
    <location>
        <position position="198"/>
    </location>
    <ligand>
        <name>Mg(2+)</name>
        <dbReference type="ChEBI" id="CHEBI:18420"/>
        <label>1</label>
    </ligand>
</feature>
<keyword evidence="4 6" id="KW-0460">Magnesium</keyword>
<sequence length="311" mass="35177">MLRVASFNINGIRATHRRGFGDWLEQRDCDVVALQEVRCPVDALPVGAFRGYHASYDPGSLPGRNGVAILTRTRPVAVRTWNGAAYSVEAQHLWTDQPTATELQTESVPLARELRPFAMEGRYIEVDLADRPVTVASLYLPKGGLPSDLQRPGRMREKPDGGARYARKMSFVKGFQRQLGASRRAALRSGREFLLVGDLNIAHGPLDVANWRRQQRSEGFLPQERAWFDQQLGPRRLIDVMRQLDPDVQGPYTWWSWLGRAFENDTGWRIDYHLATPTLAHSAVTAVVERETHRAARRSDHAAVVVDYDLR</sequence>
<comment type="caution">
    <text evidence="9">The sequence shown here is derived from an EMBL/GenBank/DDBJ whole genome shotgun (WGS) entry which is preliminary data.</text>
</comment>
<proteinExistence type="inferred from homology"/>
<keyword evidence="6" id="KW-0464">Manganese</keyword>
<evidence type="ECO:0000256" key="3">
    <source>
        <dbReference type="ARBA" id="ARBA00022801"/>
    </source>
</evidence>
<dbReference type="AlphaFoldDB" id="A0A561E407"/>
<evidence type="ECO:0000259" key="8">
    <source>
        <dbReference type="Pfam" id="PF03372"/>
    </source>
</evidence>
<dbReference type="EMBL" id="VIVQ01000002">
    <property type="protein sequence ID" value="TWE10338.1"/>
    <property type="molecule type" value="Genomic_DNA"/>
</dbReference>
<feature type="binding site" evidence="6">
    <location>
        <position position="300"/>
    </location>
    <ligand>
        <name>Mg(2+)</name>
        <dbReference type="ChEBI" id="CHEBI:18420"/>
        <label>1</label>
    </ligand>
</feature>
<dbReference type="InterPro" id="IPR005135">
    <property type="entry name" value="Endo/exonuclease/phosphatase"/>
</dbReference>
<dbReference type="InterPro" id="IPR036691">
    <property type="entry name" value="Endo/exonu/phosph_ase_sf"/>
</dbReference>
<dbReference type="NCBIfam" id="TIGR00633">
    <property type="entry name" value="xth"/>
    <property type="match status" value="1"/>
</dbReference>
<gene>
    <name evidence="9" type="ORF">BKA23_2694</name>
</gene>
<evidence type="ECO:0000256" key="2">
    <source>
        <dbReference type="ARBA" id="ARBA00022723"/>
    </source>
</evidence>
<evidence type="ECO:0000256" key="4">
    <source>
        <dbReference type="ARBA" id="ARBA00022842"/>
    </source>
</evidence>
<comment type="similarity">
    <text evidence="1">Belongs to the DNA repair enzymes AP/ExoA family.</text>
</comment>
<protein>
    <submittedName>
        <fullName evidence="9">Exodeoxyribonuclease-3</fullName>
    </submittedName>
</protein>
<evidence type="ECO:0000256" key="1">
    <source>
        <dbReference type="ARBA" id="ARBA00007092"/>
    </source>
</evidence>
<feature type="site" description="Interaction with DNA substrate" evidence="7">
    <location>
        <position position="301"/>
    </location>
</feature>
<dbReference type="OrthoDB" id="9803914at2"/>
<dbReference type="GO" id="GO:0006281">
    <property type="term" value="P:DNA repair"/>
    <property type="evidence" value="ECO:0007669"/>
    <property type="project" value="InterPro"/>
</dbReference>
<dbReference type="SUPFAM" id="SSF56219">
    <property type="entry name" value="DNase I-like"/>
    <property type="match status" value="1"/>
</dbReference>
<feature type="active site" description="Proton acceptor" evidence="5">
    <location>
        <position position="301"/>
    </location>
</feature>
<feature type="binding site" evidence="6">
    <location>
        <position position="8"/>
    </location>
    <ligand>
        <name>Mg(2+)</name>
        <dbReference type="ChEBI" id="CHEBI:18420"/>
        <label>1</label>
    </ligand>
</feature>
<name>A0A561E407_9MICO</name>
<dbReference type="PANTHER" id="PTHR43250:SF2">
    <property type="entry name" value="EXODEOXYRIBONUCLEASE III"/>
    <property type="match status" value="1"/>
</dbReference>
<dbReference type="GO" id="GO:0046872">
    <property type="term" value="F:metal ion binding"/>
    <property type="evidence" value="ECO:0007669"/>
    <property type="project" value="UniProtKB-KW"/>
</dbReference>
<accession>A0A561E407</accession>
<dbReference type="PROSITE" id="PS51435">
    <property type="entry name" value="AP_NUCLEASE_F1_4"/>
    <property type="match status" value="1"/>
</dbReference>
<feature type="active site" evidence="5">
    <location>
        <position position="139"/>
    </location>
</feature>
<feature type="domain" description="Endonuclease/exonuclease/phosphatase" evidence="8">
    <location>
        <begin position="5"/>
        <end position="301"/>
    </location>
</feature>
<evidence type="ECO:0000256" key="6">
    <source>
        <dbReference type="PIRSR" id="PIRSR604808-2"/>
    </source>
</evidence>
<feature type="binding site" evidence="6">
    <location>
        <position position="200"/>
    </location>
    <ligand>
        <name>Mg(2+)</name>
        <dbReference type="ChEBI" id="CHEBI:18420"/>
        <label>1</label>
    </ligand>
</feature>
<keyword evidence="10" id="KW-1185">Reference proteome</keyword>
<feature type="binding site" evidence="6">
    <location>
        <position position="36"/>
    </location>
    <ligand>
        <name>Mg(2+)</name>
        <dbReference type="ChEBI" id="CHEBI:18420"/>
        <label>1</label>
    </ligand>
</feature>
<feature type="site" description="Transition state stabilizer" evidence="7">
    <location>
        <position position="200"/>
    </location>
</feature>
<comment type="cofactor">
    <cofactor evidence="6">
        <name>Mg(2+)</name>
        <dbReference type="ChEBI" id="CHEBI:18420"/>
    </cofactor>
    <cofactor evidence="6">
        <name>Mn(2+)</name>
        <dbReference type="ChEBI" id="CHEBI:29035"/>
    </cofactor>
    <text evidence="6">Probably binds two magnesium or manganese ions per subunit.</text>
</comment>
<dbReference type="RefSeq" id="WP_145229231.1">
    <property type="nucleotide sequence ID" value="NZ_VIVQ01000002.1"/>
</dbReference>
<evidence type="ECO:0000313" key="10">
    <source>
        <dbReference type="Proteomes" id="UP000318297"/>
    </source>
</evidence>